<evidence type="ECO:0000256" key="9">
    <source>
        <dbReference type="SAM" id="Phobius"/>
    </source>
</evidence>
<evidence type="ECO:0000256" key="1">
    <source>
        <dbReference type="ARBA" id="ARBA00004651"/>
    </source>
</evidence>
<feature type="transmembrane region" description="Helical" evidence="9">
    <location>
        <begin position="139"/>
        <end position="156"/>
    </location>
</feature>
<dbReference type="PANTHER" id="PTHR33908:SF3">
    <property type="entry name" value="UNDECAPRENYL PHOSPHATE-ALPHA-4-AMINO-4-DEOXY-L-ARABINOSE ARABINOSYL TRANSFERASE"/>
    <property type="match status" value="1"/>
</dbReference>
<keyword evidence="6 9" id="KW-1133">Transmembrane helix</keyword>
<feature type="transmembrane region" description="Helical" evidence="9">
    <location>
        <begin position="493"/>
        <end position="512"/>
    </location>
</feature>
<organism evidence="12 13">
    <name type="scientific">Neobacillus bataviensis</name>
    <dbReference type="NCBI Taxonomy" id="220685"/>
    <lineage>
        <taxon>Bacteria</taxon>
        <taxon>Bacillati</taxon>
        <taxon>Bacillota</taxon>
        <taxon>Bacilli</taxon>
        <taxon>Bacillales</taxon>
        <taxon>Bacillaceae</taxon>
        <taxon>Neobacillus</taxon>
    </lineage>
</organism>
<keyword evidence="3 12" id="KW-0328">Glycosyltransferase</keyword>
<feature type="transmembrane region" description="Helical" evidence="9">
    <location>
        <begin position="387"/>
        <end position="404"/>
    </location>
</feature>
<dbReference type="InterPro" id="IPR050297">
    <property type="entry name" value="LipidA_mod_glycosyltrf_83"/>
</dbReference>
<keyword evidence="5 9" id="KW-0812">Transmembrane</keyword>
<feature type="transmembrane region" description="Helical" evidence="9">
    <location>
        <begin position="7"/>
        <end position="25"/>
    </location>
</feature>
<dbReference type="RefSeq" id="WP_144567139.1">
    <property type="nucleotide sequence ID" value="NZ_VIVN01000012.1"/>
</dbReference>
<evidence type="ECO:0000256" key="7">
    <source>
        <dbReference type="ARBA" id="ARBA00023136"/>
    </source>
</evidence>
<feature type="compositionally biased region" description="Low complexity" evidence="8">
    <location>
        <begin position="700"/>
        <end position="711"/>
    </location>
</feature>
<proteinExistence type="predicted"/>
<keyword evidence="2" id="KW-1003">Cell membrane</keyword>
<feature type="transmembrane region" description="Helical" evidence="9">
    <location>
        <begin position="356"/>
        <end position="375"/>
    </location>
</feature>
<dbReference type="EMBL" id="VIVN01000012">
    <property type="protein sequence ID" value="TWD95715.1"/>
    <property type="molecule type" value="Genomic_DNA"/>
</dbReference>
<name>A0A561CX16_9BACI</name>
<feature type="region of interest" description="Disordered" evidence="8">
    <location>
        <begin position="263"/>
        <end position="335"/>
    </location>
</feature>
<feature type="transmembrane region" description="Helical" evidence="9">
    <location>
        <begin position="113"/>
        <end position="133"/>
    </location>
</feature>
<evidence type="ECO:0000256" key="2">
    <source>
        <dbReference type="ARBA" id="ARBA00022475"/>
    </source>
</evidence>
<keyword evidence="4 12" id="KW-0808">Transferase</keyword>
<evidence type="ECO:0000256" key="6">
    <source>
        <dbReference type="ARBA" id="ARBA00022989"/>
    </source>
</evidence>
<evidence type="ECO:0000256" key="5">
    <source>
        <dbReference type="ARBA" id="ARBA00022692"/>
    </source>
</evidence>
<evidence type="ECO:0000259" key="10">
    <source>
        <dbReference type="Pfam" id="PF13231"/>
    </source>
</evidence>
<dbReference type="PANTHER" id="PTHR33908">
    <property type="entry name" value="MANNOSYLTRANSFERASE YKCB-RELATED"/>
    <property type="match status" value="1"/>
</dbReference>
<dbReference type="Pfam" id="PF13231">
    <property type="entry name" value="PMT_2"/>
    <property type="match status" value="1"/>
</dbReference>
<dbReference type="AlphaFoldDB" id="A0A561CX16"/>
<feature type="transmembrane region" description="Helical" evidence="9">
    <location>
        <begin position="208"/>
        <end position="226"/>
    </location>
</feature>
<dbReference type="Pfam" id="PF24878">
    <property type="entry name" value="YkcB_C"/>
    <property type="match status" value="1"/>
</dbReference>
<dbReference type="InterPro" id="IPR038731">
    <property type="entry name" value="RgtA/B/C-like"/>
</dbReference>
<feature type="transmembrane region" description="Helical" evidence="9">
    <location>
        <begin position="85"/>
        <end position="106"/>
    </location>
</feature>
<evidence type="ECO:0000256" key="4">
    <source>
        <dbReference type="ARBA" id="ARBA00022679"/>
    </source>
</evidence>
<feature type="transmembrane region" description="Helical" evidence="9">
    <location>
        <begin position="468"/>
        <end position="486"/>
    </location>
</feature>
<comment type="subcellular location">
    <subcellularLocation>
        <location evidence="1">Cell membrane</location>
        <topology evidence="1">Multi-pass membrane protein</topology>
    </subcellularLocation>
</comment>
<evidence type="ECO:0000313" key="13">
    <source>
        <dbReference type="Proteomes" id="UP000319671"/>
    </source>
</evidence>
<evidence type="ECO:0000259" key="11">
    <source>
        <dbReference type="Pfam" id="PF24878"/>
    </source>
</evidence>
<keyword evidence="13" id="KW-1185">Reference proteome</keyword>
<accession>A0A561CX16</accession>
<dbReference type="GO" id="GO:0010041">
    <property type="term" value="P:response to iron(III) ion"/>
    <property type="evidence" value="ECO:0007669"/>
    <property type="project" value="TreeGrafter"/>
</dbReference>
<evidence type="ECO:0000256" key="8">
    <source>
        <dbReference type="SAM" id="MobiDB-lite"/>
    </source>
</evidence>
<comment type="caution">
    <text evidence="12">The sequence shown here is derived from an EMBL/GenBank/DDBJ whole genome shotgun (WGS) entry which is preliminary data.</text>
</comment>
<feature type="domain" description="Putative mannosyltransferase YkcA/B-like C-terminal" evidence="11">
    <location>
        <begin position="606"/>
        <end position="693"/>
    </location>
</feature>
<feature type="transmembrane region" description="Helical" evidence="9">
    <location>
        <begin position="410"/>
        <end position="432"/>
    </location>
</feature>
<feature type="transmembrane region" description="Helical" evidence="9">
    <location>
        <begin position="161"/>
        <end position="177"/>
    </location>
</feature>
<feature type="compositionally biased region" description="Gly residues" evidence="8">
    <location>
        <begin position="325"/>
        <end position="335"/>
    </location>
</feature>
<protein>
    <submittedName>
        <fullName evidence="12">Dolichyl-phosphate-mannose-protein mannosyltransferase</fullName>
    </submittedName>
</protein>
<feature type="region of interest" description="Disordered" evidence="8">
    <location>
        <begin position="700"/>
        <end position="720"/>
    </location>
</feature>
<feature type="domain" description="Glycosyltransferase RgtA/B/C/D-like" evidence="10">
    <location>
        <begin position="64"/>
        <end position="222"/>
    </location>
</feature>
<dbReference type="InterPro" id="IPR056785">
    <property type="entry name" value="YkcA/B-like_C"/>
</dbReference>
<dbReference type="GO" id="GO:0005886">
    <property type="term" value="C:plasma membrane"/>
    <property type="evidence" value="ECO:0007669"/>
    <property type="project" value="UniProtKB-SubCell"/>
</dbReference>
<feature type="compositionally biased region" description="Low complexity" evidence="8">
    <location>
        <begin position="270"/>
        <end position="314"/>
    </location>
</feature>
<evidence type="ECO:0000313" key="12">
    <source>
        <dbReference type="EMBL" id="TWD95715.1"/>
    </source>
</evidence>
<dbReference type="Proteomes" id="UP000319671">
    <property type="component" value="Unassembled WGS sequence"/>
</dbReference>
<keyword evidence="7 9" id="KW-0472">Membrane</keyword>
<evidence type="ECO:0000256" key="3">
    <source>
        <dbReference type="ARBA" id="ARBA00022676"/>
    </source>
</evidence>
<sequence length="727" mass="77968">MKTIKKRVDYLLVGILVLSAGLNFYNLNNAGSNTYYTAAVKSMMQNFHAFFYASFDPEGFITVDKPPVALWVQTLSAKIFGLSDFSVLLPEALAGVFSVYLMYILVKPKFGRAAALLSSLVLACSPIFVAVVRTNNVDSILIVTLLIATWALMKAVDRKKLGWLILSVFLIGVGFNIKMLQAYMVVPAIYLFYWIAVKLNWKKRLLHLAAATVVLAGVSLSWALVVDSVPASERPYIGSSQTNSVLELAFGYNGIQRLLGQDSGTSTGVQKQDNSSSTNTSNEQTGQNHSGTAASQAQGTTGTDSSSTSQVTTGAGAPPNFQDGGMDGKGGGTSGMFGTGSTGPLRLFSTELSGQISWLLPFILFAVIGLVAEYLKSKQFDMRLKFAAFWLAWLIPMMVFFSIAEFFHQYYLSMMGPAIAALVGIGWTILWNFFTNKKGWKSRLLPSGILVTFLFESLILNQNSQSKILVIGTVLVGAFLFILMVLQMKKEAISPALPMAALLALLILPLYWTGITINKTNNASTPIAGPGSGMGGMGGGRMAGNMSFPGGMQGTSGNIAPGALQNQDAENMTPPTNQEGASIPASAPANIGGKGMDTKNQLNTGLLSYLEKNYNGEKYFLATDSTQSAAPYILNTDYAVMAMGGFSGSDPALTPAKLEEMAKAGYVKYFLISGRGGRGLEQSQSVTQWIKDNCVEVPSSEWQSDPSSQSQTSFRPGGGDTLYVYKG</sequence>
<dbReference type="GO" id="GO:0009103">
    <property type="term" value="P:lipopolysaccharide biosynthetic process"/>
    <property type="evidence" value="ECO:0007669"/>
    <property type="project" value="UniProtKB-ARBA"/>
</dbReference>
<reference evidence="12 13" key="1">
    <citation type="submission" date="2019-06" db="EMBL/GenBank/DDBJ databases">
        <title>Sorghum-associated microbial communities from plants grown in Nebraska, USA.</title>
        <authorList>
            <person name="Schachtman D."/>
        </authorList>
    </citation>
    <scope>NUCLEOTIDE SEQUENCE [LARGE SCALE GENOMIC DNA]</scope>
    <source>
        <strain evidence="12 13">2482</strain>
    </source>
</reference>
<gene>
    <name evidence="12" type="ORF">FB550_11277</name>
</gene>
<dbReference type="GO" id="GO:0016763">
    <property type="term" value="F:pentosyltransferase activity"/>
    <property type="evidence" value="ECO:0007669"/>
    <property type="project" value="TreeGrafter"/>
</dbReference>